<name>A0AAF0R402_SOLVR</name>
<dbReference type="PANTHER" id="PTHR34676:SF8">
    <property type="entry name" value="TRANSMEMBRANE PROTEIN"/>
    <property type="match status" value="1"/>
</dbReference>
<dbReference type="PANTHER" id="PTHR34676">
    <property type="entry name" value="DUF4219 DOMAIN-CONTAINING PROTEIN-RELATED"/>
    <property type="match status" value="1"/>
</dbReference>
<gene>
    <name evidence="1" type="ORF">MTR67_024911</name>
</gene>
<dbReference type="EMBL" id="CP133616">
    <property type="protein sequence ID" value="WMV31526.1"/>
    <property type="molecule type" value="Genomic_DNA"/>
</dbReference>
<organism evidence="1 2">
    <name type="scientific">Solanum verrucosum</name>
    <dbReference type="NCBI Taxonomy" id="315347"/>
    <lineage>
        <taxon>Eukaryota</taxon>
        <taxon>Viridiplantae</taxon>
        <taxon>Streptophyta</taxon>
        <taxon>Embryophyta</taxon>
        <taxon>Tracheophyta</taxon>
        <taxon>Spermatophyta</taxon>
        <taxon>Magnoliopsida</taxon>
        <taxon>eudicotyledons</taxon>
        <taxon>Gunneridae</taxon>
        <taxon>Pentapetalae</taxon>
        <taxon>asterids</taxon>
        <taxon>lamiids</taxon>
        <taxon>Solanales</taxon>
        <taxon>Solanaceae</taxon>
        <taxon>Solanoideae</taxon>
        <taxon>Solaneae</taxon>
        <taxon>Solanum</taxon>
    </lineage>
</organism>
<evidence type="ECO:0008006" key="3">
    <source>
        <dbReference type="Google" id="ProtNLM"/>
    </source>
</evidence>
<proteinExistence type="predicted"/>
<dbReference type="AlphaFoldDB" id="A0AAF0R402"/>
<accession>A0AAF0R402</accession>
<evidence type="ECO:0000313" key="2">
    <source>
        <dbReference type="Proteomes" id="UP001234989"/>
    </source>
</evidence>
<evidence type="ECO:0000313" key="1">
    <source>
        <dbReference type="EMBL" id="WMV31526.1"/>
    </source>
</evidence>
<keyword evidence="2" id="KW-1185">Reference proteome</keyword>
<sequence>MAVPLNLEEGQSSTRPPRFNSQFYSCWKIRMHDYLIVEDSELWDIVLDGPHIPTMDVKEGEIIRVVPKTRQSIMRLTGRRSRRTTRLKNCWSCTIGAEEYNRISSCESTKDIRNCLKTAHEGTEQVKESKVHMLTTQYKNFLMK</sequence>
<dbReference type="Proteomes" id="UP001234989">
    <property type="component" value="Chromosome 5"/>
</dbReference>
<protein>
    <recommendedName>
        <fullName evidence="3">DUF4219 domain-containing protein</fullName>
    </recommendedName>
</protein>
<reference evidence="1" key="1">
    <citation type="submission" date="2023-08" db="EMBL/GenBank/DDBJ databases">
        <title>A de novo genome assembly of Solanum verrucosum Schlechtendal, a Mexican diploid species geographically isolated from the other diploid A-genome species in potato relatives.</title>
        <authorList>
            <person name="Hosaka K."/>
        </authorList>
    </citation>
    <scope>NUCLEOTIDE SEQUENCE</scope>
    <source>
        <tissue evidence="1">Young leaves</tissue>
    </source>
</reference>